<evidence type="ECO:0000313" key="4">
    <source>
        <dbReference type="Proteomes" id="UP000265745"/>
    </source>
</evidence>
<dbReference type="InterPro" id="IPR008090">
    <property type="entry name" value="Fe_iron_reduct"/>
</dbReference>
<gene>
    <name evidence="3" type="primary">fhuF</name>
    <name evidence="3" type="ORF">C2846_12835</name>
</gene>
<evidence type="ECO:0000259" key="2">
    <source>
        <dbReference type="Pfam" id="PF11575"/>
    </source>
</evidence>
<dbReference type="PRINTS" id="PR01714">
    <property type="entry name" value="2FE2SRDCTASE"/>
</dbReference>
<dbReference type="Proteomes" id="UP000265745">
    <property type="component" value="Unassembled WGS sequence"/>
</dbReference>
<keyword evidence="4" id="KW-1185">Reference proteome</keyword>
<dbReference type="OrthoDB" id="8993954at2"/>
<organism evidence="3 4">
    <name type="scientific">Pseudomonas jilinensis</name>
    <dbReference type="NCBI Taxonomy" id="2078689"/>
    <lineage>
        <taxon>Bacteria</taxon>
        <taxon>Pseudomonadati</taxon>
        <taxon>Pseudomonadota</taxon>
        <taxon>Gammaproteobacteria</taxon>
        <taxon>Pseudomonadales</taxon>
        <taxon>Pseudomonadaceae</taxon>
        <taxon>Pseudomonas</taxon>
    </lineage>
</organism>
<proteinExistence type="predicted"/>
<dbReference type="Pfam" id="PF06276">
    <property type="entry name" value="FhuF"/>
    <property type="match status" value="1"/>
</dbReference>
<dbReference type="InterPro" id="IPR022770">
    <property type="entry name" value="IucA/IucC-like_C"/>
</dbReference>
<protein>
    <submittedName>
        <fullName evidence="3">Siderophore-iron reductase FhuF</fullName>
    </submittedName>
</protein>
<dbReference type="NCBIfam" id="TIGR03951">
    <property type="entry name" value="Fe_III_red_FhuF"/>
    <property type="match status" value="1"/>
</dbReference>
<evidence type="ECO:0000313" key="3">
    <source>
        <dbReference type="EMBL" id="RHW20523.1"/>
    </source>
</evidence>
<dbReference type="GO" id="GO:0051537">
    <property type="term" value="F:2 iron, 2 sulfur cluster binding"/>
    <property type="evidence" value="ECO:0007669"/>
    <property type="project" value="InterPro"/>
</dbReference>
<sequence>MVGPVNSPLAVLFPGPLAPLGQALVLADDPRPALSWDEYLEPERLQANLLRFLPEHGEGDPRARVSLWAKYHFLRLVPAVVAASLSSDWRLPVCASEVAVILGDDGLPAAFRLADAGQPWVHAPRHGFERFEELFDGHIDPLIRALCAQVKLAPKVLWSSVGHYYEWIVGELASQPLPAQRIVQAREWLEQSCRPDGFRNPLHDSISYVARPGLEGVHRQRRHCCIRYRLPGKTLCGNCPHIDKPPAGYDMNLASKA</sequence>
<dbReference type="InterPro" id="IPR024726">
    <property type="entry name" value="FhuF_C"/>
</dbReference>
<dbReference type="Pfam" id="PF11575">
    <property type="entry name" value="FhuF_C"/>
    <property type="match status" value="1"/>
</dbReference>
<accession>A0A396S198</accession>
<dbReference type="EMBL" id="QJSA01000011">
    <property type="protein sequence ID" value="RHW20523.1"/>
    <property type="molecule type" value="Genomic_DNA"/>
</dbReference>
<dbReference type="GO" id="GO:0003824">
    <property type="term" value="F:catalytic activity"/>
    <property type="evidence" value="ECO:0007669"/>
    <property type="project" value="UniProtKB-ARBA"/>
</dbReference>
<name>A0A396S198_9PSED</name>
<dbReference type="AlphaFoldDB" id="A0A396S198"/>
<feature type="domain" description="Ferric siderophore reductase C-terminal" evidence="2">
    <location>
        <begin position="221"/>
        <end position="241"/>
    </location>
</feature>
<reference evidence="3 4" key="1">
    <citation type="submission" date="2018-06" db="EMBL/GenBank/DDBJ databases">
        <title>Pseudomonas jilinensis sp. nov., isolated from the production water of Jilin Oilfield in China.</title>
        <authorList>
            <person name="Wang J."/>
        </authorList>
    </citation>
    <scope>NUCLEOTIDE SEQUENCE [LARGE SCALE GENOMIC DNA]</scope>
    <source>
        <strain evidence="3 4">JS15-10A1</strain>
    </source>
</reference>
<comment type="caution">
    <text evidence="3">The sequence shown here is derived from an EMBL/GenBank/DDBJ whole genome shotgun (WGS) entry which is preliminary data.</text>
</comment>
<evidence type="ECO:0000259" key="1">
    <source>
        <dbReference type="Pfam" id="PF06276"/>
    </source>
</evidence>
<feature type="domain" description="Aerobactin siderophore biosynthesis IucA/IucC-like C-terminal" evidence="1">
    <location>
        <begin position="66"/>
        <end position="202"/>
    </location>
</feature>